<dbReference type="InterPro" id="IPR012675">
    <property type="entry name" value="Beta-grasp_dom_sf"/>
</dbReference>
<dbReference type="InterPro" id="IPR010035">
    <property type="entry name" value="Thi_S"/>
</dbReference>
<dbReference type="PANTHER" id="PTHR34472">
    <property type="entry name" value="SULFUR CARRIER PROTEIN THIS"/>
    <property type="match status" value="1"/>
</dbReference>
<protein>
    <submittedName>
        <fullName evidence="1">Sulfur carrier protein ThiS</fullName>
    </submittedName>
</protein>
<dbReference type="Pfam" id="PF02597">
    <property type="entry name" value="ThiS"/>
    <property type="match status" value="1"/>
</dbReference>
<reference evidence="1 2" key="1">
    <citation type="submission" date="2023-11" db="EMBL/GenBank/DDBJ databases">
        <authorList>
            <person name="Bao R."/>
        </authorList>
    </citation>
    <scope>NUCLEOTIDE SEQUENCE [LARGE SCALE GENOMIC DNA]</scope>
    <source>
        <strain evidence="1 2">PJ23</strain>
    </source>
</reference>
<gene>
    <name evidence="1" type="primary">thiS</name>
    <name evidence="1" type="ORF">SCD90_04895</name>
</gene>
<dbReference type="Proteomes" id="UP001274321">
    <property type="component" value="Unassembled WGS sequence"/>
</dbReference>
<evidence type="ECO:0000313" key="2">
    <source>
        <dbReference type="Proteomes" id="UP001274321"/>
    </source>
</evidence>
<dbReference type="PANTHER" id="PTHR34472:SF1">
    <property type="entry name" value="SULFUR CARRIER PROTEIN THIS"/>
    <property type="match status" value="1"/>
</dbReference>
<dbReference type="SUPFAM" id="SSF54285">
    <property type="entry name" value="MoaD/ThiS"/>
    <property type="match status" value="1"/>
</dbReference>
<proteinExistence type="predicted"/>
<sequence length="75" mass="8104">MKGPESTMELVVNGQPRECDAETVDALLAGELEEGHTRRGIAVAVNGQIVPRAEWPRRVFSKGDRVEIVHALPGG</sequence>
<dbReference type="Gene3D" id="3.10.20.30">
    <property type="match status" value="1"/>
</dbReference>
<evidence type="ECO:0000313" key="1">
    <source>
        <dbReference type="EMBL" id="MDX6805394.1"/>
    </source>
</evidence>
<comment type="caution">
    <text evidence="1">The sequence shown here is derived from an EMBL/GenBank/DDBJ whole genome shotgun (WGS) entry which is preliminary data.</text>
</comment>
<dbReference type="InterPro" id="IPR003749">
    <property type="entry name" value="ThiS/MoaD-like"/>
</dbReference>
<accession>A0ABU4RKM2</accession>
<name>A0ABU4RKM2_9HYPH</name>
<dbReference type="InterPro" id="IPR016155">
    <property type="entry name" value="Mopterin_synth/thiamin_S_b"/>
</dbReference>
<organism evidence="1 2">
    <name type="scientific">Terrihabitans rhizophilus</name>
    <dbReference type="NCBI Taxonomy" id="3092662"/>
    <lineage>
        <taxon>Bacteria</taxon>
        <taxon>Pseudomonadati</taxon>
        <taxon>Pseudomonadota</taxon>
        <taxon>Alphaproteobacteria</taxon>
        <taxon>Hyphomicrobiales</taxon>
        <taxon>Terrihabitans</taxon>
    </lineage>
</organism>
<dbReference type="CDD" id="cd00565">
    <property type="entry name" value="Ubl_ThiS"/>
    <property type="match status" value="1"/>
</dbReference>
<dbReference type="NCBIfam" id="TIGR01683">
    <property type="entry name" value="thiS"/>
    <property type="match status" value="1"/>
</dbReference>
<dbReference type="EMBL" id="JAXAFJ010000002">
    <property type="protein sequence ID" value="MDX6805394.1"/>
    <property type="molecule type" value="Genomic_DNA"/>
</dbReference>
<keyword evidence="2" id="KW-1185">Reference proteome</keyword>